<dbReference type="STRING" id="79604.AAY81_00440"/>
<dbReference type="EMBL" id="FOEC01000001">
    <property type="protein sequence ID" value="SEO44669.1"/>
    <property type="molecule type" value="Genomic_DNA"/>
</dbReference>
<evidence type="ECO:0000256" key="3">
    <source>
        <dbReference type="ARBA" id="ARBA00022692"/>
    </source>
</evidence>
<organism evidence="8 9">
    <name type="scientific">Denitrobacterium detoxificans</name>
    <dbReference type="NCBI Taxonomy" id="79604"/>
    <lineage>
        <taxon>Bacteria</taxon>
        <taxon>Bacillati</taxon>
        <taxon>Actinomycetota</taxon>
        <taxon>Coriobacteriia</taxon>
        <taxon>Eggerthellales</taxon>
        <taxon>Eggerthellaceae</taxon>
        <taxon>Denitrobacterium</taxon>
    </lineage>
</organism>
<proteinExistence type="predicted"/>
<dbReference type="InterPro" id="IPR052027">
    <property type="entry name" value="PspC"/>
</dbReference>
<evidence type="ECO:0000313" key="8">
    <source>
        <dbReference type="EMBL" id="SEO44669.1"/>
    </source>
</evidence>
<keyword evidence="3 6" id="KW-0812">Transmembrane</keyword>
<dbReference type="PANTHER" id="PTHR33885:SF3">
    <property type="entry name" value="PHAGE SHOCK PROTEIN C"/>
    <property type="match status" value="1"/>
</dbReference>
<feature type="domain" description="Phage shock protein PspC N-terminal" evidence="7">
    <location>
        <begin position="85"/>
        <end position="143"/>
    </location>
</feature>
<name>A0A1H8PRN1_9ACTN</name>
<evidence type="ECO:0000256" key="6">
    <source>
        <dbReference type="SAM" id="Phobius"/>
    </source>
</evidence>
<dbReference type="GO" id="GO:0005886">
    <property type="term" value="C:plasma membrane"/>
    <property type="evidence" value="ECO:0007669"/>
    <property type="project" value="UniProtKB-SubCell"/>
</dbReference>
<sequence length="143" mass="15943">MARKLSSYPLKNRIWAGVGMVITFVGAIALLGMYAHLGWWVTLGQAVAFILNVLLPISLVLLVVYLFWAWRVGKFASLGWVDGTKRLCRSETDVRLFGVCGGFAQRYGLDSTVVRVVVLLLFFVSPLLMTLAYALFALLMPRE</sequence>
<evidence type="ECO:0000256" key="2">
    <source>
        <dbReference type="ARBA" id="ARBA00022475"/>
    </source>
</evidence>
<dbReference type="Pfam" id="PF04024">
    <property type="entry name" value="PspC"/>
    <property type="match status" value="1"/>
</dbReference>
<keyword evidence="2" id="KW-1003">Cell membrane</keyword>
<evidence type="ECO:0000256" key="5">
    <source>
        <dbReference type="ARBA" id="ARBA00023136"/>
    </source>
</evidence>
<evidence type="ECO:0000256" key="1">
    <source>
        <dbReference type="ARBA" id="ARBA00004162"/>
    </source>
</evidence>
<protein>
    <submittedName>
        <fullName evidence="8">Phage shock protein C (PspC) family protein</fullName>
    </submittedName>
</protein>
<dbReference type="Proteomes" id="UP000182975">
    <property type="component" value="Unassembled WGS sequence"/>
</dbReference>
<feature type="transmembrane region" description="Helical" evidence="6">
    <location>
        <begin position="12"/>
        <end position="34"/>
    </location>
</feature>
<feature type="transmembrane region" description="Helical" evidence="6">
    <location>
        <begin position="46"/>
        <end position="68"/>
    </location>
</feature>
<dbReference type="AlphaFoldDB" id="A0A1H8PRN1"/>
<reference evidence="9" key="1">
    <citation type="submission" date="2016-10" db="EMBL/GenBank/DDBJ databases">
        <authorList>
            <person name="Varghese N."/>
        </authorList>
    </citation>
    <scope>NUCLEOTIDE SEQUENCE [LARGE SCALE GENOMIC DNA]</scope>
    <source>
        <strain evidence="9">DSM 21843</strain>
    </source>
</reference>
<dbReference type="InterPro" id="IPR007168">
    <property type="entry name" value="Phageshock_PspC_N"/>
</dbReference>
<keyword evidence="9" id="KW-1185">Reference proteome</keyword>
<evidence type="ECO:0000313" key="9">
    <source>
        <dbReference type="Proteomes" id="UP000182975"/>
    </source>
</evidence>
<dbReference type="PANTHER" id="PTHR33885">
    <property type="entry name" value="PHAGE SHOCK PROTEIN C"/>
    <property type="match status" value="1"/>
</dbReference>
<gene>
    <name evidence="8" type="ORF">SAMN02910314_00284</name>
</gene>
<feature type="transmembrane region" description="Helical" evidence="6">
    <location>
        <begin position="116"/>
        <end position="140"/>
    </location>
</feature>
<dbReference type="RefSeq" id="WP_205630833.1">
    <property type="nucleotide sequence ID" value="NZ_CP011402.1"/>
</dbReference>
<comment type="subcellular location">
    <subcellularLocation>
        <location evidence="1">Cell membrane</location>
        <topology evidence="1">Single-pass membrane protein</topology>
    </subcellularLocation>
</comment>
<evidence type="ECO:0000256" key="4">
    <source>
        <dbReference type="ARBA" id="ARBA00022989"/>
    </source>
</evidence>
<evidence type="ECO:0000259" key="7">
    <source>
        <dbReference type="Pfam" id="PF04024"/>
    </source>
</evidence>
<keyword evidence="5 6" id="KW-0472">Membrane</keyword>
<keyword evidence="4 6" id="KW-1133">Transmembrane helix</keyword>
<accession>A0A1H8PRN1</accession>